<gene>
    <name evidence="2" type="ORF">Satyrvirus1_12</name>
</gene>
<sequence>MLPREEPPSTLSSELEMKIWKNTSVKDQIHVEETRLETKKSTIKNIGIGIFALEFIPKDTIFMYGGDRSSMSHVVQCINDLAYHGNSINYENNENIIEHINVGYLRQVDDLFLGGGFGKCDVYLYALRDIQVGEELSRYYGLRYWQNEERKELSKQHANHK</sequence>
<dbReference type="CDD" id="cd08161">
    <property type="entry name" value="SET"/>
    <property type="match status" value="1"/>
</dbReference>
<dbReference type="PROSITE" id="PS50280">
    <property type="entry name" value="SET"/>
    <property type="match status" value="1"/>
</dbReference>
<dbReference type="EMBL" id="MK072437">
    <property type="protein sequence ID" value="AYV84926.1"/>
    <property type="molecule type" value="Genomic_DNA"/>
</dbReference>
<dbReference type="InterPro" id="IPR046341">
    <property type="entry name" value="SET_dom_sf"/>
</dbReference>
<dbReference type="InterPro" id="IPR001214">
    <property type="entry name" value="SET_dom"/>
</dbReference>
<proteinExistence type="predicted"/>
<reference evidence="2" key="1">
    <citation type="submission" date="2018-10" db="EMBL/GenBank/DDBJ databases">
        <title>Hidden diversity of soil giant viruses.</title>
        <authorList>
            <person name="Schulz F."/>
            <person name="Alteio L."/>
            <person name="Goudeau D."/>
            <person name="Ryan E.M."/>
            <person name="Malmstrom R.R."/>
            <person name="Blanchard J."/>
            <person name="Woyke T."/>
        </authorList>
    </citation>
    <scope>NUCLEOTIDE SEQUENCE</scope>
    <source>
        <strain evidence="2">SAV1</strain>
    </source>
</reference>
<evidence type="ECO:0000259" key="1">
    <source>
        <dbReference type="PROSITE" id="PS50280"/>
    </source>
</evidence>
<feature type="domain" description="SET" evidence="1">
    <location>
        <begin position="34"/>
        <end position="141"/>
    </location>
</feature>
<accession>A0A3G5ACI5</accession>
<name>A0A3G5ACI5_9VIRU</name>
<dbReference type="SUPFAM" id="SSF82199">
    <property type="entry name" value="SET domain"/>
    <property type="match status" value="1"/>
</dbReference>
<evidence type="ECO:0000313" key="2">
    <source>
        <dbReference type="EMBL" id="AYV84926.1"/>
    </source>
</evidence>
<dbReference type="Gene3D" id="2.170.270.10">
    <property type="entry name" value="SET domain"/>
    <property type="match status" value="1"/>
</dbReference>
<protein>
    <recommendedName>
        <fullName evidence="1">SET domain-containing protein</fullName>
    </recommendedName>
</protein>
<organism evidence="2">
    <name type="scientific">Satyrvirus sp</name>
    <dbReference type="NCBI Taxonomy" id="2487771"/>
    <lineage>
        <taxon>Viruses</taxon>
        <taxon>Varidnaviria</taxon>
        <taxon>Bamfordvirae</taxon>
        <taxon>Nucleocytoviricota</taxon>
        <taxon>Megaviricetes</taxon>
        <taxon>Imitervirales</taxon>
        <taxon>Mimiviridae</taxon>
        <taxon>Megamimivirinae</taxon>
    </lineage>
</organism>